<name>A0A6J2WAM3_CHACN</name>
<dbReference type="Proteomes" id="UP000504632">
    <property type="component" value="Chromosome 9"/>
</dbReference>
<dbReference type="InterPro" id="IPR045821">
    <property type="entry name" value="B3GT2_N"/>
</dbReference>
<keyword evidence="15" id="KW-1185">Reference proteome</keyword>
<dbReference type="GO" id="GO:0006493">
    <property type="term" value="P:protein O-linked glycosylation"/>
    <property type="evidence" value="ECO:0007669"/>
    <property type="project" value="TreeGrafter"/>
</dbReference>
<dbReference type="GO" id="GO:0000139">
    <property type="term" value="C:Golgi membrane"/>
    <property type="evidence" value="ECO:0007669"/>
    <property type="project" value="UniProtKB-SubCell"/>
</dbReference>
<dbReference type="EC" id="2.4.1.-" evidence="13"/>
<keyword evidence="6 13" id="KW-0812">Transmembrane</keyword>
<feature type="transmembrane region" description="Helical" evidence="13">
    <location>
        <begin position="21"/>
        <end position="42"/>
    </location>
</feature>
<dbReference type="Pfam" id="PF01762">
    <property type="entry name" value="Galactosyl_T"/>
    <property type="match status" value="1"/>
</dbReference>
<keyword evidence="9 13" id="KW-0333">Golgi apparatus</keyword>
<dbReference type="SUPFAM" id="SSF53448">
    <property type="entry name" value="Nucleotide-diphospho-sugar transferases"/>
    <property type="match status" value="1"/>
</dbReference>
<evidence type="ECO:0000256" key="11">
    <source>
        <dbReference type="ARBA" id="ARBA00023136"/>
    </source>
</evidence>
<dbReference type="GeneID" id="115820853"/>
<dbReference type="PANTHER" id="PTHR11214:SF19">
    <property type="entry name" value="BETA-1,3-GALACTOSYLTRANSFERASE 2"/>
    <property type="match status" value="1"/>
</dbReference>
<evidence type="ECO:0000256" key="4">
    <source>
        <dbReference type="ARBA" id="ARBA00022676"/>
    </source>
</evidence>
<keyword evidence="12" id="KW-0325">Glycoprotein</keyword>
<gene>
    <name evidence="16" type="primary">b3galt2</name>
</gene>
<evidence type="ECO:0000313" key="16">
    <source>
        <dbReference type="RefSeq" id="XP_030640411.1"/>
    </source>
</evidence>
<keyword evidence="7 13" id="KW-0735">Signal-anchor</keyword>
<evidence type="ECO:0000256" key="9">
    <source>
        <dbReference type="ARBA" id="ARBA00023034"/>
    </source>
</evidence>
<keyword evidence="4 13" id="KW-0328">Glycosyltransferase</keyword>
<evidence type="ECO:0000256" key="12">
    <source>
        <dbReference type="ARBA" id="ARBA00023180"/>
    </source>
</evidence>
<dbReference type="OrthoDB" id="5512589at2759"/>
<keyword evidence="8 13" id="KW-1133">Transmembrane helix</keyword>
<dbReference type="Gene3D" id="3.90.550.50">
    <property type="match status" value="1"/>
</dbReference>
<dbReference type="GO" id="GO:0006629">
    <property type="term" value="P:lipid metabolic process"/>
    <property type="evidence" value="ECO:0007669"/>
    <property type="project" value="UniProtKB-KW"/>
</dbReference>
<sequence length="427" mass="49671">MQWRRRHCSLIKMTWNVKRSLFRTHVTGLLSLVSIFGLFLYFSSRLHCWAGFRENPLAYTVRGPRPAKPDANGNQSSLRGLWKEAVYVPPKPPVNLSSHQAEPSVAVVTEMENPPSANHSLHREMGVGGQLAPQPYRYLLNEPDKCRDSSPFLVFLILVEPGQAEARKAIRQTWGNESVAMGLGFVRLFLLGMEKSQDSHPQKSIEEESRQHHDIIQQEYLDTYYNLTIKTLMGMNWVAEHCPHARYVMKTDSDMFVNTEYLIQKLLKPHLPPRKNYFTGYLMRGYAPNRNKDSKWYMPPELYSSERYPVFCSGTGYVFSGDMAKKIYEASLSIRRLHLEDVYIGICLAKLRIDPVPPPNEFLFNHWRVSYSSCKYSHLITSHQFEPNELIKYWNHLQSNKHNACVNTAKEKNGKYRHRRLHWEGPR</sequence>
<dbReference type="InParanoid" id="A0A6J2WAM3"/>
<reference evidence="16" key="1">
    <citation type="submission" date="2025-08" db="UniProtKB">
        <authorList>
            <consortium name="RefSeq"/>
        </authorList>
    </citation>
    <scope>IDENTIFICATION</scope>
</reference>
<evidence type="ECO:0000256" key="3">
    <source>
        <dbReference type="ARBA" id="ARBA00008661"/>
    </source>
</evidence>
<dbReference type="FunFam" id="3.90.550.50:FF:000001">
    <property type="entry name" value="Hexosyltransferase"/>
    <property type="match status" value="1"/>
</dbReference>
<dbReference type="Pfam" id="PF19341">
    <property type="entry name" value="B3GALT2_N"/>
    <property type="match status" value="1"/>
</dbReference>
<comment type="pathway">
    <text evidence="2">Protein modification; protein glycosylation.</text>
</comment>
<dbReference type="AlphaFoldDB" id="A0A6J2WAM3"/>
<evidence type="ECO:0000256" key="7">
    <source>
        <dbReference type="ARBA" id="ARBA00022968"/>
    </source>
</evidence>
<organism evidence="15 16">
    <name type="scientific">Chanos chanos</name>
    <name type="common">Milkfish</name>
    <name type="synonym">Mugil chanos</name>
    <dbReference type="NCBI Taxonomy" id="29144"/>
    <lineage>
        <taxon>Eukaryota</taxon>
        <taxon>Metazoa</taxon>
        <taxon>Chordata</taxon>
        <taxon>Craniata</taxon>
        <taxon>Vertebrata</taxon>
        <taxon>Euteleostomi</taxon>
        <taxon>Actinopterygii</taxon>
        <taxon>Neopterygii</taxon>
        <taxon>Teleostei</taxon>
        <taxon>Ostariophysi</taxon>
        <taxon>Gonorynchiformes</taxon>
        <taxon>Chanidae</taxon>
        <taxon>Chanos</taxon>
    </lineage>
</organism>
<protein>
    <recommendedName>
        <fullName evidence="13">Hexosyltransferase</fullName>
        <ecNumber evidence="13">2.4.1.-</ecNumber>
    </recommendedName>
</protein>
<evidence type="ECO:0000256" key="10">
    <source>
        <dbReference type="ARBA" id="ARBA00023098"/>
    </source>
</evidence>
<evidence type="ECO:0000256" key="8">
    <source>
        <dbReference type="ARBA" id="ARBA00022989"/>
    </source>
</evidence>
<keyword evidence="5" id="KW-0808">Transferase</keyword>
<evidence type="ECO:0000259" key="14">
    <source>
        <dbReference type="Pfam" id="PF19341"/>
    </source>
</evidence>
<evidence type="ECO:0000256" key="2">
    <source>
        <dbReference type="ARBA" id="ARBA00004922"/>
    </source>
</evidence>
<keyword evidence="10" id="KW-0443">Lipid metabolism</keyword>
<dbReference type="GO" id="GO:0008499">
    <property type="term" value="F:N-acetyl-beta-D-glucosaminide beta-(1,3)-galactosyltransferase activity"/>
    <property type="evidence" value="ECO:0007669"/>
    <property type="project" value="TreeGrafter"/>
</dbReference>
<evidence type="ECO:0000256" key="6">
    <source>
        <dbReference type="ARBA" id="ARBA00022692"/>
    </source>
</evidence>
<comment type="subcellular location">
    <subcellularLocation>
        <location evidence="1 13">Golgi apparatus membrane</location>
        <topology evidence="1 13">Single-pass type II membrane protein</topology>
    </subcellularLocation>
</comment>
<dbReference type="InterPro" id="IPR002659">
    <property type="entry name" value="Glyco_trans_31"/>
</dbReference>
<proteinExistence type="inferred from homology"/>
<evidence type="ECO:0000313" key="15">
    <source>
        <dbReference type="Proteomes" id="UP000504632"/>
    </source>
</evidence>
<accession>A0A6J2WAM3</accession>
<dbReference type="CTD" id="8707"/>
<dbReference type="PANTHER" id="PTHR11214">
    <property type="entry name" value="BETA-1,3-N-ACETYLGLUCOSAMINYLTRANSFERASE"/>
    <property type="match status" value="1"/>
</dbReference>
<feature type="domain" description="Beta-1,3-galactosyltransferase 2 N-terminal" evidence="14">
    <location>
        <begin position="74"/>
        <end position="154"/>
    </location>
</feature>
<keyword evidence="11 13" id="KW-0472">Membrane</keyword>
<dbReference type="InterPro" id="IPR029044">
    <property type="entry name" value="Nucleotide-diphossugar_trans"/>
</dbReference>
<evidence type="ECO:0000256" key="5">
    <source>
        <dbReference type="ARBA" id="ARBA00022679"/>
    </source>
</evidence>
<evidence type="ECO:0000256" key="13">
    <source>
        <dbReference type="RuleBase" id="RU363063"/>
    </source>
</evidence>
<comment type="similarity">
    <text evidence="3 13">Belongs to the glycosyltransferase 31 family.</text>
</comment>
<evidence type="ECO:0000256" key="1">
    <source>
        <dbReference type="ARBA" id="ARBA00004323"/>
    </source>
</evidence>
<dbReference type="RefSeq" id="XP_030640411.1">
    <property type="nucleotide sequence ID" value="XM_030784551.1"/>
</dbReference>